<evidence type="ECO:0000313" key="2">
    <source>
        <dbReference type="Proteomes" id="UP000053260"/>
    </source>
</evidence>
<dbReference type="RefSeq" id="WP_067022910.1">
    <property type="nucleotide sequence ID" value="NZ_KQ949085.1"/>
</dbReference>
<organism evidence="1 2">
    <name type="scientific">Streptomyces dysideae</name>
    <dbReference type="NCBI Taxonomy" id="909626"/>
    <lineage>
        <taxon>Bacteria</taxon>
        <taxon>Bacillati</taxon>
        <taxon>Actinomycetota</taxon>
        <taxon>Actinomycetes</taxon>
        <taxon>Kitasatosporales</taxon>
        <taxon>Streptomycetaceae</taxon>
        <taxon>Streptomyces</taxon>
    </lineage>
</organism>
<dbReference type="Proteomes" id="UP000053260">
    <property type="component" value="Unassembled WGS sequence"/>
</dbReference>
<dbReference type="EMBL" id="LMXB01000051">
    <property type="protein sequence ID" value="KUO19513.1"/>
    <property type="molecule type" value="Genomic_DNA"/>
</dbReference>
<evidence type="ECO:0000313" key="1">
    <source>
        <dbReference type="EMBL" id="KUO19513.1"/>
    </source>
</evidence>
<protein>
    <submittedName>
        <fullName evidence="1">Uncharacterized protein</fullName>
    </submittedName>
</protein>
<accession>A0A101UZ61</accession>
<dbReference type="AlphaFoldDB" id="A0A101UZ61"/>
<proteinExistence type="predicted"/>
<reference evidence="1 2" key="1">
    <citation type="submission" date="2015-10" db="EMBL/GenBank/DDBJ databases">
        <title>Draft genome sequence of Streptomyces sp. RV15, isolated from a marine sponge.</title>
        <authorList>
            <person name="Ruckert C."/>
            <person name="Abdelmohsen U.R."/>
            <person name="Winkler A."/>
            <person name="Hentschel U."/>
            <person name="Kalinowski J."/>
            <person name="Kampfer P."/>
            <person name="Glaeser S."/>
        </authorList>
    </citation>
    <scope>NUCLEOTIDE SEQUENCE [LARGE SCALE GENOMIC DNA]</scope>
    <source>
        <strain evidence="1 2">RV15</strain>
    </source>
</reference>
<name>A0A101UZ61_9ACTN</name>
<gene>
    <name evidence="1" type="ORF">AQJ91_19340</name>
</gene>
<sequence>MAGDTRSVEPPLGIGALTRTATEQLTCTTAAAHRVSHPSADLVTVDNMADDSGRHVRGADEGCPDP</sequence>
<comment type="caution">
    <text evidence="1">The sequence shown here is derived from an EMBL/GenBank/DDBJ whole genome shotgun (WGS) entry which is preliminary data.</text>
</comment>
<keyword evidence="2" id="KW-1185">Reference proteome</keyword>
<dbReference type="OrthoDB" id="3474228at2"/>